<accession>A0A1H3VV30</accession>
<reference evidence="1 2" key="1">
    <citation type="submission" date="2016-10" db="EMBL/GenBank/DDBJ databases">
        <authorList>
            <person name="de Groot N.N."/>
        </authorList>
    </citation>
    <scope>NUCLEOTIDE SEQUENCE [LARGE SCALE GENOMIC DNA]</scope>
    <source>
        <strain evidence="1 2">CCM7597</strain>
    </source>
</reference>
<sequence length="54" mass="6283">MADRIVYVIELSQFNTIKAMYMITSLSFLGFDSLMNNMAQYSITVQPVNYIPWL</sequence>
<dbReference type="AlphaFoldDB" id="A0A1H3VV30"/>
<proteinExistence type="predicted"/>
<dbReference type="EMBL" id="FNQR01000001">
    <property type="protein sequence ID" value="SDZ78084.1"/>
    <property type="molecule type" value="Genomic_DNA"/>
</dbReference>
<name>A0A1H3VV30_9BACI</name>
<gene>
    <name evidence="1" type="ORF">SAMN05421743_101174</name>
</gene>
<protein>
    <submittedName>
        <fullName evidence="1">Uncharacterized protein</fullName>
    </submittedName>
</protein>
<evidence type="ECO:0000313" key="1">
    <source>
        <dbReference type="EMBL" id="SDZ78084.1"/>
    </source>
</evidence>
<evidence type="ECO:0000313" key="2">
    <source>
        <dbReference type="Proteomes" id="UP000198584"/>
    </source>
</evidence>
<organism evidence="1 2">
    <name type="scientific">Thalassobacillus cyri</name>
    <dbReference type="NCBI Taxonomy" id="571932"/>
    <lineage>
        <taxon>Bacteria</taxon>
        <taxon>Bacillati</taxon>
        <taxon>Bacillota</taxon>
        <taxon>Bacilli</taxon>
        <taxon>Bacillales</taxon>
        <taxon>Bacillaceae</taxon>
        <taxon>Thalassobacillus</taxon>
    </lineage>
</organism>
<keyword evidence="2" id="KW-1185">Reference proteome</keyword>
<dbReference type="Proteomes" id="UP000198584">
    <property type="component" value="Unassembled WGS sequence"/>
</dbReference>